<dbReference type="InterPro" id="IPR003156">
    <property type="entry name" value="DHHA1_dom"/>
</dbReference>
<dbReference type="GO" id="GO:0008409">
    <property type="term" value="F:5'-3' exonuclease activity"/>
    <property type="evidence" value="ECO:0007669"/>
    <property type="project" value="InterPro"/>
</dbReference>
<evidence type="ECO:0000256" key="1">
    <source>
        <dbReference type="ARBA" id="ARBA00005915"/>
    </source>
</evidence>
<sequence length="702" mass="79115">MRKKFHIRTYDEKLVAEIADNYHLNQITAITMYNRNLKSKDSINEFLNTEFQDFKNPFDIKFMKDAVELLDKHADKNNKIFVYGDYDADGVTATAQLVLLLKAIEARFGYHLPDREADGYGLNMKTVEEIIEGGYSLLITLDCGISNYEEIKRVVEAGIDVIVIDHHKCPEKLPPANVLIDPHIDDTQTYYQVMCGAGLAFKFVSAYDEFKNLGIELDKFIQLAAVGTVADIVPIKGENRIIVKNGLYEINNNTMLGLKSLLNELSIKNNDVTSSTLGYIIGPRINAAGRVDDAGLALEMLVSDDRDIAGNLAVKINGLNSYRKEIEKKIFLQADIGIHSQKASNLLVAKGGDWHEGVIGIVSSRITEKYFKPSIVFSRNGEYYKGSGRSIPAFNLYEAVKKFEYLTVKCGGHSQAIGLTVHEDNIEDFINNIKSYANEKISDTDLVEEIDIDAVIMKNDKINLDTVNEIHLLEPFGLENEQPVFLIDGYEVVSHRYIGAEGNHLKANIKIGDNVLDVIKFNIEENEKKEFQSLNPAIGNLNINTFNGRSSVQFNIINFTGNYFENIKVDFLKKVSAMEIGYGSIDMPEVAFITEEDLESLESGNLNGKTTSKVEFARKHWVPSTEEEEIISAVLNKNNSSVFKFDINRLVNYINKLYNIVINEEKIISTIIILQRKGLIDFKLKSNIVYVKYLNQGEKNEL</sequence>
<dbReference type="Pfam" id="PF02272">
    <property type="entry name" value="DHHA1"/>
    <property type="match status" value="1"/>
</dbReference>
<dbReference type="AlphaFoldDB" id="A0A1M6D4Q4"/>
<evidence type="ECO:0000313" key="10">
    <source>
        <dbReference type="Proteomes" id="UP000184052"/>
    </source>
</evidence>
<dbReference type="Proteomes" id="UP000184052">
    <property type="component" value="Unassembled WGS sequence"/>
</dbReference>
<dbReference type="PANTHER" id="PTHR30255:SF2">
    <property type="entry name" value="SINGLE-STRANDED-DNA-SPECIFIC EXONUCLEASE RECJ"/>
    <property type="match status" value="1"/>
</dbReference>
<reference evidence="9 10" key="1">
    <citation type="submission" date="2016-11" db="EMBL/GenBank/DDBJ databases">
        <authorList>
            <person name="Jaros S."/>
            <person name="Januszkiewicz K."/>
            <person name="Wedrychowicz H."/>
        </authorList>
    </citation>
    <scope>NUCLEOTIDE SEQUENCE [LARGE SCALE GENOMIC DNA]</scope>
    <source>
        <strain evidence="9 10">DSM 17477</strain>
    </source>
</reference>
<dbReference type="PANTHER" id="PTHR30255">
    <property type="entry name" value="SINGLE-STRANDED-DNA-SPECIFIC EXONUCLEASE RECJ"/>
    <property type="match status" value="1"/>
</dbReference>
<keyword evidence="4" id="KW-0378">Hydrolase</keyword>
<protein>
    <recommendedName>
        <fullName evidence="2">Single-stranded-DNA-specific exonuclease RecJ</fullName>
    </recommendedName>
</protein>
<dbReference type="InterPro" id="IPR051673">
    <property type="entry name" value="SSDNA_exonuclease_RecJ"/>
</dbReference>
<gene>
    <name evidence="9" type="ORF">SAMN02745751_00775</name>
</gene>
<dbReference type="InterPro" id="IPR001667">
    <property type="entry name" value="DDH_dom"/>
</dbReference>
<evidence type="ECO:0000256" key="3">
    <source>
        <dbReference type="ARBA" id="ARBA00022722"/>
    </source>
</evidence>
<evidence type="ECO:0000256" key="2">
    <source>
        <dbReference type="ARBA" id="ARBA00019841"/>
    </source>
</evidence>
<dbReference type="Pfam" id="PF17768">
    <property type="entry name" value="RecJ_OB"/>
    <property type="match status" value="1"/>
</dbReference>
<proteinExistence type="inferred from homology"/>
<evidence type="ECO:0000256" key="4">
    <source>
        <dbReference type="ARBA" id="ARBA00022801"/>
    </source>
</evidence>
<dbReference type="InterPro" id="IPR041122">
    <property type="entry name" value="RecJ_OB"/>
</dbReference>
<name>A0A1M6D4Q4_9FIRM</name>
<dbReference type="Pfam" id="PF01368">
    <property type="entry name" value="DHH"/>
    <property type="match status" value="1"/>
</dbReference>
<dbReference type="RefSeq" id="WP_073047458.1">
    <property type="nucleotide sequence ID" value="NZ_FQZL01000006.1"/>
</dbReference>
<feature type="domain" description="RecJ OB" evidence="8">
    <location>
        <begin position="457"/>
        <end position="556"/>
    </location>
</feature>
<comment type="similarity">
    <text evidence="1">Belongs to the RecJ family.</text>
</comment>
<dbReference type="Gene3D" id="3.10.310.30">
    <property type="match status" value="1"/>
</dbReference>
<dbReference type="OrthoDB" id="9809852at2"/>
<feature type="domain" description="DHHA1" evidence="7">
    <location>
        <begin position="345"/>
        <end position="438"/>
    </location>
</feature>
<dbReference type="InterPro" id="IPR004610">
    <property type="entry name" value="RecJ"/>
</dbReference>
<dbReference type="GO" id="GO:0003676">
    <property type="term" value="F:nucleic acid binding"/>
    <property type="evidence" value="ECO:0007669"/>
    <property type="project" value="InterPro"/>
</dbReference>
<feature type="domain" description="DDH" evidence="6">
    <location>
        <begin position="79"/>
        <end position="228"/>
    </location>
</feature>
<evidence type="ECO:0000256" key="5">
    <source>
        <dbReference type="ARBA" id="ARBA00022839"/>
    </source>
</evidence>
<dbReference type="GO" id="GO:0006310">
    <property type="term" value="P:DNA recombination"/>
    <property type="evidence" value="ECO:0007669"/>
    <property type="project" value="InterPro"/>
</dbReference>
<dbReference type="STRING" id="1121476.SAMN02745751_00775"/>
<dbReference type="EMBL" id="FQZL01000006">
    <property type="protein sequence ID" value="SHI67978.1"/>
    <property type="molecule type" value="Genomic_DNA"/>
</dbReference>
<dbReference type="InterPro" id="IPR038763">
    <property type="entry name" value="DHH_sf"/>
</dbReference>
<evidence type="ECO:0000259" key="6">
    <source>
        <dbReference type="Pfam" id="PF01368"/>
    </source>
</evidence>
<dbReference type="SUPFAM" id="SSF64182">
    <property type="entry name" value="DHH phosphoesterases"/>
    <property type="match status" value="1"/>
</dbReference>
<dbReference type="NCBIfam" id="TIGR00644">
    <property type="entry name" value="recJ"/>
    <property type="match status" value="1"/>
</dbReference>
<accession>A0A1M6D4Q4</accession>
<evidence type="ECO:0000313" key="9">
    <source>
        <dbReference type="EMBL" id="SHI67978.1"/>
    </source>
</evidence>
<keyword evidence="10" id="KW-1185">Reference proteome</keyword>
<organism evidence="9 10">
    <name type="scientific">Dethiosulfatibacter aminovorans DSM 17477</name>
    <dbReference type="NCBI Taxonomy" id="1121476"/>
    <lineage>
        <taxon>Bacteria</taxon>
        <taxon>Bacillati</taxon>
        <taxon>Bacillota</taxon>
        <taxon>Tissierellia</taxon>
        <taxon>Dethiosulfatibacter</taxon>
    </lineage>
</organism>
<keyword evidence="5 9" id="KW-0269">Exonuclease</keyword>
<dbReference type="Gene3D" id="3.90.1640.30">
    <property type="match status" value="1"/>
</dbReference>
<evidence type="ECO:0000259" key="7">
    <source>
        <dbReference type="Pfam" id="PF02272"/>
    </source>
</evidence>
<evidence type="ECO:0000259" key="8">
    <source>
        <dbReference type="Pfam" id="PF17768"/>
    </source>
</evidence>
<dbReference type="GO" id="GO:0006281">
    <property type="term" value="P:DNA repair"/>
    <property type="evidence" value="ECO:0007669"/>
    <property type="project" value="InterPro"/>
</dbReference>
<keyword evidence="3" id="KW-0540">Nuclease</keyword>